<evidence type="ECO:0000256" key="6">
    <source>
        <dbReference type="ARBA" id="ARBA00023242"/>
    </source>
</evidence>
<accession>A0A7R8CHQ1</accession>
<dbReference type="PROSITE" id="PS50157">
    <property type="entry name" value="ZINC_FINGER_C2H2_2"/>
    <property type="match status" value="2"/>
</dbReference>
<evidence type="ECO:0000256" key="3">
    <source>
        <dbReference type="ARBA" id="ARBA00022737"/>
    </source>
</evidence>
<dbReference type="OrthoDB" id="4748970at2759"/>
<evidence type="ECO:0000256" key="4">
    <source>
        <dbReference type="ARBA" id="ARBA00022771"/>
    </source>
</evidence>
<dbReference type="Gene3D" id="3.30.160.60">
    <property type="entry name" value="Classic Zinc Finger"/>
    <property type="match status" value="2"/>
</dbReference>
<evidence type="ECO:0000313" key="9">
    <source>
        <dbReference type="EMBL" id="CAF2825453.1"/>
    </source>
</evidence>
<keyword evidence="2" id="KW-0479">Metal-binding</keyword>
<evidence type="ECO:0000256" key="1">
    <source>
        <dbReference type="ARBA" id="ARBA00004123"/>
    </source>
</evidence>
<sequence>MSVVGVWGRTRNRLFILHTYCIIIGIKVDNQIVFISGGGGVRVGNAEDDFSWLSTGLLPSSPSSLSGESGFFSSSFDENSGSGRGDWGSNHFEDSLIPESFPSVLCNHNLTDKEEEDLSLDSLDTFLLHDPSSELHWTLRDDDHLPVKEDMDWLNLNQSWNDNSLRFDEPVFHSSTSPPPPVLHEPQPPPPFVLPSNNHFASDPRPLFQIEQEILGIESIFQPFEEVKKEEGNEEETQQNIIASSSPTSSGSRHMECHDYTNKSFYFDQEGAFRVFDSDVTDEKTVCEEDIPTPVVPEVILPKINNEDKDYLAHGTGIPRKNSPPKTHIREEEKIFPCLHLGCGKIEKPFACTWGDCGWRFSRSDELARHKRSHSGIKPYRCQICEKRFSRSDHLAKHLKVHRRDRLYSYLATMGYGTPSRRGRLSQKYTQQ</sequence>
<dbReference type="InterPro" id="IPR036236">
    <property type="entry name" value="Znf_C2H2_sf"/>
</dbReference>
<dbReference type="PANTHER" id="PTHR23235">
    <property type="entry name" value="KRUEPPEL-LIKE TRANSCRIPTION FACTOR"/>
    <property type="match status" value="1"/>
</dbReference>
<dbReference type="GO" id="GO:0005634">
    <property type="term" value="C:nucleus"/>
    <property type="evidence" value="ECO:0007669"/>
    <property type="project" value="UniProtKB-SubCell"/>
</dbReference>
<organism evidence="9 10">
    <name type="scientific">Lepeophtheirus salmonis</name>
    <name type="common">Salmon louse</name>
    <name type="synonym">Caligus salmonis</name>
    <dbReference type="NCBI Taxonomy" id="72036"/>
    <lineage>
        <taxon>Eukaryota</taxon>
        <taxon>Metazoa</taxon>
        <taxon>Ecdysozoa</taxon>
        <taxon>Arthropoda</taxon>
        <taxon>Crustacea</taxon>
        <taxon>Multicrustacea</taxon>
        <taxon>Hexanauplia</taxon>
        <taxon>Copepoda</taxon>
        <taxon>Siphonostomatoida</taxon>
        <taxon>Caligidae</taxon>
        <taxon>Lepeophtheirus</taxon>
    </lineage>
</organism>
<dbReference type="Proteomes" id="UP000675881">
    <property type="component" value="Chromosome 13"/>
</dbReference>
<dbReference type="PROSITE" id="PS00028">
    <property type="entry name" value="ZINC_FINGER_C2H2_1"/>
    <property type="match status" value="2"/>
</dbReference>
<dbReference type="GO" id="GO:0008270">
    <property type="term" value="F:zinc ion binding"/>
    <property type="evidence" value="ECO:0007669"/>
    <property type="project" value="UniProtKB-KW"/>
</dbReference>
<keyword evidence="3" id="KW-0677">Repeat</keyword>
<dbReference type="PANTHER" id="PTHR23235:SF120">
    <property type="entry name" value="KRUPPEL-LIKE FACTOR 15"/>
    <property type="match status" value="1"/>
</dbReference>
<evidence type="ECO:0000256" key="2">
    <source>
        <dbReference type="ARBA" id="ARBA00022723"/>
    </source>
</evidence>
<feature type="region of interest" description="Disordered" evidence="7">
    <location>
        <begin position="231"/>
        <end position="254"/>
    </location>
</feature>
<protein>
    <submittedName>
        <fullName evidence="9">KLF15</fullName>
    </submittedName>
</protein>
<name>A0A7R8CHQ1_LEPSM</name>
<dbReference type="InterPro" id="IPR013087">
    <property type="entry name" value="Znf_C2H2_type"/>
</dbReference>
<keyword evidence="10" id="KW-1185">Reference proteome</keyword>
<evidence type="ECO:0000256" key="7">
    <source>
        <dbReference type="SAM" id="MobiDB-lite"/>
    </source>
</evidence>
<dbReference type="EMBL" id="HG994592">
    <property type="protein sequence ID" value="CAF2825453.1"/>
    <property type="molecule type" value="Genomic_DNA"/>
</dbReference>
<gene>
    <name evidence="9" type="ORF">LSAA_3798</name>
</gene>
<evidence type="ECO:0000259" key="8">
    <source>
        <dbReference type="PROSITE" id="PS50157"/>
    </source>
</evidence>
<comment type="subcellular location">
    <subcellularLocation>
        <location evidence="1">Nucleus</location>
    </subcellularLocation>
</comment>
<dbReference type="Pfam" id="PF00096">
    <property type="entry name" value="zf-C2H2"/>
    <property type="match status" value="2"/>
</dbReference>
<dbReference type="SUPFAM" id="SSF57667">
    <property type="entry name" value="beta-beta-alpha zinc fingers"/>
    <property type="match status" value="1"/>
</dbReference>
<dbReference type="SMART" id="SM00355">
    <property type="entry name" value="ZnF_C2H2"/>
    <property type="match status" value="2"/>
</dbReference>
<dbReference type="GO" id="GO:0000981">
    <property type="term" value="F:DNA-binding transcription factor activity, RNA polymerase II-specific"/>
    <property type="evidence" value="ECO:0007669"/>
    <property type="project" value="TreeGrafter"/>
</dbReference>
<reference evidence="9" key="1">
    <citation type="submission" date="2021-02" db="EMBL/GenBank/DDBJ databases">
        <authorList>
            <person name="Bekaert M."/>
        </authorList>
    </citation>
    <scope>NUCLEOTIDE SEQUENCE</scope>
    <source>
        <strain evidence="9">IoA-00</strain>
    </source>
</reference>
<dbReference type="FunFam" id="3.30.160.60:FF:003359">
    <property type="entry name" value="Zinc finger protein"/>
    <property type="match status" value="1"/>
</dbReference>
<evidence type="ECO:0000313" key="10">
    <source>
        <dbReference type="Proteomes" id="UP000675881"/>
    </source>
</evidence>
<proteinExistence type="predicted"/>
<dbReference type="FunFam" id="3.30.160.60:FF:000018">
    <property type="entry name" value="Krueppel-like factor 15"/>
    <property type="match status" value="1"/>
</dbReference>
<dbReference type="GO" id="GO:0000978">
    <property type="term" value="F:RNA polymerase II cis-regulatory region sequence-specific DNA binding"/>
    <property type="evidence" value="ECO:0007669"/>
    <property type="project" value="TreeGrafter"/>
</dbReference>
<feature type="domain" description="C2H2-type" evidence="8">
    <location>
        <begin position="350"/>
        <end position="379"/>
    </location>
</feature>
<feature type="domain" description="C2H2-type" evidence="8">
    <location>
        <begin position="380"/>
        <end position="407"/>
    </location>
</feature>
<evidence type="ECO:0000256" key="5">
    <source>
        <dbReference type="ARBA" id="ARBA00022833"/>
    </source>
</evidence>
<keyword evidence="5" id="KW-0862">Zinc</keyword>
<keyword evidence="4" id="KW-0863">Zinc-finger</keyword>
<dbReference type="AlphaFoldDB" id="A0A7R8CHQ1"/>
<keyword evidence="6" id="KW-0539">Nucleus</keyword>